<organism evidence="2 3">
    <name type="scientific">Nocardioides salarius</name>
    <dbReference type="NCBI Taxonomy" id="374513"/>
    <lineage>
        <taxon>Bacteria</taxon>
        <taxon>Bacillati</taxon>
        <taxon>Actinomycetota</taxon>
        <taxon>Actinomycetes</taxon>
        <taxon>Propionibacteriales</taxon>
        <taxon>Nocardioidaceae</taxon>
        <taxon>Nocardioides</taxon>
    </lineage>
</organism>
<gene>
    <name evidence="2" type="ORF">JOE61_003590</name>
</gene>
<name>A0ABS2MF15_9ACTN</name>
<reference evidence="2 3" key="1">
    <citation type="submission" date="2021-01" db="EMBL/GenBank/DDBJ databases">
        <title>Sequencing the genomes of 1000 actinobacteria strains.</title>
        <authorList>
            <person name="Klenk H.-P."/>
        </authorList>
    </citation>
    <scope>NUCLEOTIDE SEQUENCE [LARGE SCALE GENOMIC DNA]</scope>
    <source>
        <strain evidence="2 3">DSM 18239</strain>
    </source>
</reference>
<comment type="caution">
    <text evidence="2">The sequence shown here is derived from an EMBL/GenBank/DDBJ whole genome shotgun (WGS) entry which is preliminary data.</text>
</comment>
<sequence length="547" mass="56082">MSARRAGAARDDRGAVAILFAVLAVVLLGVGALAVDLGQAYAKKSLLQTDVDIAVMAAVAELDQEAGCNAEVVSAAEDYLTRAGNAVPGQYPIDLGGGPGDQDGFIRCPGDWKVELWAPRSEVPLGLGRVLSDDDSFDVAARAAAQVRSPAAGAVLPYFGVQGCDYGAQTIRDDSGPSATTAPVPALDPDSGSHNKAEFTTTPTSAPEGTSSMAVTLSGKFLDKADGVGFTGAGGPPYHHVVTALGITNGKPDTITLQVPSAVLDVPDVWYVRVLEAGKWSEPHEAQRFTVGEEKLYCDTSLEGNFGTIDVPRADSTSHVLERNIILGVEPALALHPSPAGECSGKPGSVESKSAPVDGTNCLASEPGLKISATNAGLVSGKGSLPGRLDAASTNGCSRSGDDSRTSATVLGRHINDDLLSCYVVGGAHLSDLVAGNAVGAGALSADIFASPRFFWIPIVDTDPSTGKKSWPIVAFRPGFITDQALSATRAAPGSISALNGLVTEPSGIREVRVVLFSQDALPPTAPAVGDEVDYTGSGTKVLVLVE</sequence>
<dbReference type="Proteomes" id="UP000732378">
    <property type="component" value="Unassembled WGS sequence"/>
</dbReference>
<feature type="compositionally biased region" description="Polar residues" evidence="1">
    <location>
        <begin position="198"/>
        <end position="211"/>
    </location>
</feature>
<evidence type="ECO:0008006" key="4">
    <source>
        <dbReference type="Google" id="ProtNLM"/>
    </source>
</evidence>
<feature type="region of interest" description="Disordered" evidence="1">
    <location>
        <begin position="170"/>
        <end position="211"/>
    </location>
</feature>
<evidence type="ECO:0000256" key="1">
    <source>
        <dbReference type="SAM" id="MobiDB-lite"/>
    </source>
</evidence>
<evidence type="ECO:0000313" key="2">
    <source>
        <dbReference type="EMBL" id="MBM7509776.1"/>
    </source>
</evidence>
<protein>
    <recommendedName>
        <fullName evidence="4">Flp pilus-assembly TadG-like N-terminal domain-containing protein</fullName>
    </recommendedName>
</protein>
<dbReference type="RefSeq" id="WP_193667559.1">
    <property type="nucleotide sequence ID" value="NZ_JACDTV010000002.1"/>
</dbReference>
<proteinExistence type="predicted"/>
<dbReference type="EMBL" id="JAFBBZ010000001">
    <property type="protein sequence ID" value="MBM7509776.1"/>
    <property type="molecule type" value="Genomic_DNA"/>
</dbReference>
<accession>A0ABS2MF15</accession>
<evidence type="ECO:0000313" key="3">
    <source>
        <dbReference type="Proteomes" id="UP000732378"/>
    </source>
</evidence>
<keyword evidence="3" id="KW-1185">Reference proteome</keyword>